<feature type="compositionally biased region" description="Polar residues" evidence="1">
    <location>
        <begin position="26"/>
        <end position="36"/>
    </location>
</feature>
<sequence>MEQVLSRDREAGRQGFAEPLRPHPSVSRNHWSQARRSASGRLATIVVRCTTDPLQASSSST</sequence>
<keyword evidence="3" id="KW-1185">Reference proteome</keyword>
<evidence type="ECO:0000313" key="3">
    <source>
        <dbReference type="Proteomes" id="UP000094094"/>
    </source>
</evidence>
<dbReference type="KEGG" id="slc:SL103_31330"/>
<evidence type="ECO:0000256" key="1">
    <source>
        <dbReference type="SAM" id="MobiDB-lite"/>
    </source>
</evidence>
<feature type="compositionally biased region" description="Basic and acidic residues" evidence="1">
    <location>
        <begin position="1"/>
        <end position="12"/>
    </location>
</feature>
<protein>
    <submittedName>
        <fullName evidence="2">Uncharacterized protein</fullName>
    </submittedName>
</protein>
<organism evidence="2 3">
    <name type="scientific">Streptomyces lydicus</name>
    <dbReference type="NCBI Taxonomy" id="47763"/>
    <lineage>
        <taxon>Bacteria</taxon>
        <taxon>Bacillati</taxon>
        <taxon>Actinomycetota</taxon>
        <taxon>Actinomycetes</taxon>
        <taxon>Kitasatosporales</taxon>
        <taxon>Streptomycetaceae</taxon>
        <taxon>Streptomyces</taxon>
    </lineage>
</organism>
<accession>A0A1D7VTQ9</accession>
<dbReference type="EMBL" id="CP017157">
    <property type="protein sequence ID" value="AOP50152.1"/>
    <property type="molecule type" value="Genomic_DNA"/>
</dbReference>
<proteinExistence type="predicted"/>
<evidence type="ECO:0000313" key="2">
    <source>
        <dbReference type="EMBL" id="AOP50152.1"/>
    </source>
</evidence>
<dbReference type="AlphaFoldDB" id="A0A1D7VTQ9"/>
<name>A0A1D7VTQ9_9ACTN</name>
<feature type="region of interest" description="Disordered" evidence="1">
    <location>
        <begin position="1"/>
        <end position="37"/>
    </location>
</feature>
<dbReference type="Proteomes" id="UP000094094">
    <property type="component" value="Chromosome"/>
</dbReference>
<gene>
    <name evidence="2" type="ORF">SL103_31330</name>
</gene>
<reference evidence="2 3" key="1">
    <citation type="submission" date="2016-09" db="EMBL/GenBank/DDBJ databases">
        <title>Complete genome sequencing of Streptomyces lydicus 103 and metabolic pathways analysis of antibiotic biosynthesis.</title>
        <authorList>
            <person name="Jia N."/>
            <person name="Ding M.-Z."/>
            <person name="Gao F."/>
            <person name="Yuan Y.-J."/>
        </authorList>
    </citation>
    <scope>NUCLEOTIDE SEQUENCE [LARGE SCALE GENOMIC DNA]</scope>
    <source>
        <strain evidence="2 3">103</strain>
    </source>
</reference>